<dbReference type="InterPro" id="IPR036640">
    <property type="entry name" value="ABC1_TM_sf"/>
</dbReference>
<accession>A0A3A1Y1K8</accession>
<dbReference type="GO" id="GO:0016887">
    <property type="term" value="F:ATP hydrolysis activity"/>
    <property type="evidence" value="ECO:0007669"/>
    <property type="project" value="InterPro"/>
</dbReference>
<dbReference type="SUPFAM" id="SSF52540">
    <property type="entry name" value="P-loop containing nucleoside triphosphate hydrolases"/>
    <property type="match status" value="1"/>
</dbReference>
<dbReference type="InterPro" id="IPR003439">
    <property type="entry name" value="ABC_transporter-like_ATP-bd"/>
</dbReference>
<feature type="transmembrane region" description="Helical" evidence="8">
    <location>
        <begin position="67"/>
        <end position="87"/>
    </location>
</feature>
<dbReference type="InterPro" id="IPR050835">
    <property type="entry name" value="ABC_transporter_sub-D"/>
</dbReference>
<evidence type="ECO:0000259" key="10">
    <source>
        <dbReference type="PROSITE" id="PS50929"/>
    </source>
</evidence>
<evidence type="ECO:0000256" key="2">
    <source>
        <dbReference type="ARBA" id="ARBA00022448"/>
    </source>
</evidence>
<proteinExistence type="predicted"/>
<dbReference type="Pfam" id="PF00005">
    <property type="entry name" value="ABC_tran"/>
    <property type="match status" value="1"/>
</dbReference>
<dbReference type="PANTHER" id="PTHR11384">
    <property type="entry name" value="ATP-BINDING CASSETTE, SUB-FAMILY D MEMBER"/>
    <property type="match status" value="1"/>
</dbReference>
<evidence type="ECO:0000256" key="8">
    <source>
        <dbReference type="SAM" id="Phobius"/>
    </source>
</evidence>
<dbReference type="InterPro" id="IPR011527">
    <property type="entry name" value="ABC1_TM_dom"/>
</dbReference>
<dbReference type="GO" id="GO:0140359">
    <property type="term" value="F:ABC-type transporter activity"/>
    <property type="evidence" value="ECO:0007669"/>
    <property type="project" value="InterPro"/>
</dbReference>
<dbReference type="SMART" id="SM00382">
    <property type="entry name" value="AAA"/>
    <property type="match status" value="1"/>
</dbReference>
<gene>
    <name evidence="11" type="ORF">CKF54_07305</name>
</gene>
<evidence type="ECO:0000256" key="4">
    <source>
        <dbReference type="ARBA" id="ARBA00022741"/>
    </source>
</evidence>
<keyword evidence="7 8" id="KW-0472">Membrane</keyword>
<evidence type="ECO:0000313" key="12">
    <source>
        <dbReference type="Proteomes" id="UP000265691"/>
    </source>
</evidence>
<keyword evidence="2" id="KW-0813">Transport</keyword>
<dbReference type="InterPro" id="IPR027417">
    <property type="entry name" value="P-loop_NTPase"/>
</dbReference>
<comment type="caution">
    <text evidence="11">The sequence shown here is derived from an EMBL/GenBank/DDBJ whole genome shotgun (WGS) entry which is preliminary data.</text>
</comment>
<feature type="transmembrane region" description="Helical" evidence="8">
    <location>
        <begin position="187"/>
        <end position="208"/>
    </location>
</feature>
<feature type="domain" description="ABC transmembrane type-1" evidence="10">
    <location>
        <begin position="40"/>
        <end position="331"/>
    </location>
</feature>
<keyword evidence="12" id="KW-1185">Reference proteome</keyword>
<dbReference type="GO" id="GO:0005524">
    <property type="term" value="F:ATP binding"/>
    <property type="evidence" value="ECO:0007669"/>
    <property type="project" value="UniProtKB-KW"/>
</dbReference>
<keyword evidence="3 8" id="KW-0812">Transmembrane</keyword>
<dbReference type="InterPro" id="IPR017871">
    <property type="entry name" value="ABC_transporter-like_CS"/>
</dbReference>
<dbReference type="GO" id="GO:0005886">
    <property type="term" value="C:plasma membrane"/>
    <property type="evidence" value="ECO:0007669"/>
    <property type="project" value="UniProtKB-SubCell"/>
</dbReference>
<feature type="transmembrane region" description="Helical" evidence="8">
    <location>
        <begin position="152"/>
        <end position="175"/>
    </location>
</feature>
<evidence type="ECO:0000259" key="9">
    <source>
        <dbReference type="PROSITE" id="PS50893"/>
    </source>
</evidence>
<dbReference type="OrthoDB" id="9810134at2"/>
<evidence type="ECO:0000313" key="11">
    <source>
        <dbReference type="EMBL" id="RIY31179.1"/>
    </source>
</evidence>
<keyword evidence="4" id="KW-0547">Nucleotide-binding</keyword>
<dbReference type="PROSITE" id="PS50893">
    <property type="entry name" value="ABC_TRANSPORTER_2"/>
    <property type="match status" value="1"/>
</dbReference>
<evidence type="ECO:0000256" key="6">
    <source>
        <dbReference type="ARBA" id="ARBA00022989"/>
    </source>
</evidence>
<dbReference type="PROSITE" id="PS50929">
    <property type="entry name" value="ABC_TM1F"/>
    <property type="match status" value="1"/>
</dbReference>
<organism evidence="11 12">
    <name type="scientific">Psittacicella hinzii</name>
    <dbReference type="NCBI Taxonomy" id="2028575"/>
    <lineage>
        <taxon>Bacteria</taxon>
        <taxon>Pseudomonadati</taxon>
        <taxon>Pseudomonadota</taxon>
        <taxon>Gammaproteobacteria</taxon>
        <taxon>Pasteurellales</taxon>
        <taxon>Psittacicellaceae</taxon>
        <taxon>Psittacicella</taxon>
    </lineage>
</organism>
<name>A0A3A1Y1K8_9GAMM</name>
<evidence type="ECO:0000256" key="1">
    <source>
        <dbReference type="ARBA" id="ARBA00004651"/>
    </source>
</evidence>
<dbReference type="EMBL" id="NRHC01000119">
    <property type="protein sequence ID" value="RIY31179.1"/>
    <property type="molecule type" value="Genomic_DNA"/>
</dbReference>
<dbReference type="AlphaFoldDB" id="A0A3A1Y1K8"/>
<dbReference type="PANTHER" id="PTHR11384:SF59">
    <property type="entry name" value="LYSOSOMAL COBALAMIN TRANSPORTER ABCD4"/>
    <property type="match status" value="1"/>
</dbReference>
<keyword evidence="5" id="KW-0067">ATP-binding</keyword>
<comment type="subcellular location">
    <subcellularLocation>
        <location evidence="1">Cell membrane</location>
        <topology evidence="1">Multi-pass membrane protein</topology>
    </subcellularLocation>
</comment>
<keyword evidence="6 8" id="KW-1133">Transmembrane helix</keyword>
<protein>
    <recommendedName>
        <fullName evidence="13">ATP-binding cassette transporter</fullName>
    </recommendedName>
</protein>
<feature type="transmembrane region" description="Helical" evidence="8">
    <location>
        <begin position="24"/>
        <end position="47"/>
    </location>
</feature>
<dbReference type="RefSeq" id="WP_119525700.1">
    <property type="nucleotide sequence ID" value="NZ_NRHC01000119.1"/>
</dbReference>
<evidence type="ECO:0000256" key="3">
    <source>
        <dbReference type="ARBA" id="ARBA00022692"/>
    </source>
</evidence>
<evidence type="ECO:0008006" key="13">
    <source>
        <dbReference type="Google" id="ProtNLM"/>
    </source>
</evidence>
<sequence length="561" mass="65100">MQTLTYFGQLARSFWWQKSAWRPWLLFLSTLATSIIIVQTSVYIALWNKEFYDALAALEKDVIWQLVGQYFIYIGIIVACVVIGSYLRKRLMFYWREALTKQLQEQWLAHHNHYRLQQEASYIDNPDQRIAEDVMLLCNYTIDLLRGLFMNIFRLVSFVAILWSMSNIFTLYWKIGNFSFNLQVHGYLVWVALFYSLLCSVIMHMVGYKLQALNVEQQHREANYRAQLIRLQEASEAIALYRGEAREKQTLNNNFAQIKTNWLALIYREVKVETFSATTLRITLFIPLLATLPMYLAGLITFGGMMQARSAFTNVQDGFNWFVDSYKTIIKWAAVVQRLGTFQAKLQELEAQAEQFNYHPQEQAQVVVRNLELCNNKQRPLLRGVNFNLKGKGWYQLQGASGIGKTSLLRTLAGLNPHYQGQVEIAGQSYLFLPQKPYVFKDSLRNLLSYPSEELDHQQALNLLKLVGLSHLQAELEEVKNWQQILSGGEQQRLSLARALVKQPQVIFLDEATNQLDSQSARQLYLMLKEQLPQSLVIGVCHQSELAELFEQQIDLEQFRA</sequence>
<feature type="domain" description="ABC transporter" evidence="9">
    <location>
        <begin position="366"/>
        <end position="561"/>
    </location>
</feature>
<dbReference type="Proteomes" id="UP000265691">
    <property type="component" value="Unassembled WGS sequence"/>
</dbReference>
<dbReference type="Gene3D" id="3.40.50.300">
    <property type="entry name" value="P-loop containing nucleotide triphosphate hydrolases"/>
    <property type="match status" value="1"/>
</dbReference>
<dbReference type="Gene3D" id="1.20.1560.10">
    <property type="entry name" value="ABC transporter type 1, transmembrane domain"/>
    <property type="match status" value="1"/>
</dbReference>
<evidence type="ECO:0000256" key="5">
    <source>
        <dbReference type="ARBA" id="ARBA00022840"/>
    </source>
</evidence>
<dbReference type="SUPFAM" id="SSF90123">
    <property type="entry name" value="ABC transporter transmembrane region"/>
    <property type="match status" value="1"/>
</dbReference>
<feature type="transmembrane region" description="Helical" evidence="8">
    <location>
        <begin position="284"/>
        <end position="306"/>
    </location>
</feature>
<dbReference type="Pfam" id="PF06472">
    <property type="entry name" value="ABC_membrane_2"/>
    <property type="match status" value="1"/>
</dbReference>
<dbReference type="InterPro" id="IPR003593">
    <property type="entry name" value="AAA+_ATPase"/>
</dbReference>
<dbReference type="PROSITE" id="PS00211">
    <property type="entry name" value="ABC_TRANSPORTER_1"/>
    <property type="match status" value="1"/>
</dbReference>
<evidence type="ECO:0000256" key="7">
    <source>
        <dbReference type="ARBA" id="ARBA00023136"/>
    </source>
</evidence>
<reference evidence="11 12" key="1">
    <citation type="submission" date="2017-08" db="EMBL/GenBank/DDBJ databases">
        <title>Reclassification of Bisgaard taxon 37 and 44.</title>
        <authorList>
            <person name="Christensen H."/>
        </authorList>
    </citation>
    <scope>NUCLEOTIDE SEQUENCE [LARGE SCALE GENOMIC DNA]</scope>
    <source>
        <strain evidence="11 12">B96_3</strain>
    </source>
</reference>